<reference evidence="4 5" key="1">
    <citation type="submission" date="2018-05" db="EMBL/GenBank/DDBJ databases">
        <title>Brachybacterium sp. M1HQ-2T, whole genome shotgun sequence.</title>
        <authorList>
            <person name="Tuo L."/>
        </authorList>
    </citation>
    <scope>NUCLEOTIDE SEQUENCE [LARGE SCALE GENOMIC DNA]</scope>
    <source>
        <strain evidence="4 5">M1HQ-2</strain>
    </source>
</reference>
<dbReference type="Pfam" id="PF00465">
    <property type="entry name" value="Fe-ADH"/>
    <property type="match status" value="1"/>
</dbReference>
<gene>
    <name evidence="4" type="ORF">DEO23_14665</name>
</gene>
<evidence type="ECO:0000313" key="4">
    <source>
        <dbReference type="EMBL" id="PWH05303.1"/>
    </source>
</evidence>
<evidence type="ECO:0000256" key="1">
    <source>
        <dbReference type="ARBA" id="ARBA00023002"/>
    </source>
</evidence>
<keyword evidence="1" id="KW-0560">Oxidoreductase</keyword>
<comment type="caution">
    <text evidence="4">The sequence shown here is derived from an EMBL/GenBank/DDBJ whole genome shotgun (WGS) entry which is preliminary data.</text>
</comment>
<dbReference type="Pfam" id="PF25137">
    <property type="entry name" value="ADH_Fe_C"/>
    <property type="match status" value="1"/>
</dbReference>
<dbReference type="PANTHER" id="PTHR11496">
    <property type="entry name" value="ALCOHOL DEHYDROGENASE"/>
    <property type="match status" value="1"/>
</dbReference>
<dbReference type="InterPro" id="IPR001670">
    <property type="entry name" value="ADH_Fe/GldA"/>
</dbReference>
<dbReference type="CDD" id="cd08194">
    <property type="entry name" value="Fe-ADH-like"/>
    <property type="match status" value="1"/>
</dbReference>
<evidence type="ECO:0000259" key="2">
    <source>
        <dbReference type="Pfam" id="PF00465"/>
    </source>
</evidence>
<organism evidence="4 5">
    <name type="scientific">Brachybacterium endophyticum</name>
    <dbReference type="NCBI Taxonomy" id="2182385"/>
    <lineage>
        <taxon>Bacteria</taxon>
        <taxon>Bacillati</taxon>
        <taxon>Actinomycetota</taxon>
        <taxon>Actinomycetes</taxon>
        <taxon>Micrococcales</taxon>
        <taxon>Dermabacteraceae</taxon>
        <taxon>Brachybacterium</taxon>
    </lineage>
</organism>
<evidence type="ECO:0000313" key="5">
    <source>
        <dbReference type="Proteomes" id="UP000245590"/>
    </source>
</evidence>
<protein>
    <submittedName>
        <fullName evidence="4">Alcohol dehydrogenase</fullName>
    </submittedName>
</protein>
<accession>A0A2U2RHF3</accession>
<name>A0A2U2RHF3_9MICO</name>
<evidence type="ECO:0000259" key="3">
    <source>
        <dbReference type="Pfam" id="PF25137"/>
    </source>
</evidence>
<dbReference type="EMBL" id="QFKX01000006">
    <property type="protein sequence ID" value="PWH05303.1"/>
    <property type="molecule type" value="Genomic_DNA"/>
</dbReference>
<dbReference type="Proteomes" id="UP000245590">
    <property type="component" value="Unassembled WGS sequence"/>
</dbReference>
<dbReference type="GO" id="GO:0004022">
    <property type="term" value="F:alcohol dehydrogenase (NAD+) activity"/>
    <property type="evidence" value="ECO:0007669"/>
    <property type="project" value="UniProtKB-ARBA"/>
</dbReference>
<dbReference type="InterPro" id="IPR056798">
    <property type="entry name" value="ADH_Fe_C"/>
</dbReference>
<dbReference type="FunFam" id="1.20.1090.10:FF:000001">
    <property type="entry name" value="Aldehyde-alcohol dehydrogenase"/>
    <property type="match status" value="1"/>
</dbReference>
<dbReference type="AlphaFoldDB" id="A0A2U2RHF3"/>
<feature type="domain" description="Alcohol dehydrogenase iron-type/glycerol dehydrogenase GldA" evidence="2">
    <location>
        <begin position="10"/>
        <end position="176"/>
    </location>
</feature>
<dbReference type="SUPFAM" id="SSF56796">
    <property type="entry name" value="Dehydroquinate synthase-like"/>
    <property type="match status" value="1"/>
</dbReference>
<dbReference type="PANTHER" id="PTHR11496:SF83">
    <property type="entry name" value="HYDROXYACID-OXOACID TRANSHYDROGENASE, MITOCHONDRIAL"/>
    <property type="match status" value="1"/>
</dbReference>
<proteinExistence type="predicted"/>
<sequence>MTASVVTPRFTEIGEGVVDRLPSILEGLGVTGPLVVTDRPLVENGVIDGVLQPLRVAGIEVGIFDEVSPDPTTEGVAALAEALEEGGYDSLVAIGGGSPMDTAKAAGILRTYPGTPLRDLKAPHTVGESSVPLVCVPTTAGTGSEMTRFTIITDVETNEKMLISGPGCVAIAAVIDVDLSLSMPPSITRDTGVDALTHGLEAFLSHRASPHSDLFAISGVRKVLENLPTVWDHPEDKEARAEMMLGATHAGMAFSASSVALIHGMSRPMGAFFHVPHGRANAMLLGAVLDWTRPRALERLAELARATGVADAAASTDEAADALQQRIGALLEKLDVPTPKAFGIDEQEWLAVVPTMAEQALASGSPANNPGDPSAEDIRSLYRKIWGSAAA</sequence>
<keyword evidence="5" id="KW-1185">Reference proteome</keyword>
<dbReference type="FunFam" id="3.40.50.1970:FF:000003">
    <property type="entry name" value="Alcohol dehydrogenase, iron-containing"/>
    <property type="match status" value="1"/>
</dbReference>
<dbReference type="Gene3D" id="3.40.50.1970">
    <property type="match status" value="1"/>
</dbReference>
<dbReference type="OrthoDB" id="323926at2"/>
<dbReference type="RefSeq" id="WP_109276764.1">
    <property type="nucleotide sequence ID" value="NZ_QFKX01000006.1"/>
</dbReference>
<feature type="domain" description="Fe-containing alcohol dehydrogenase-like C-terminal" evidence="3">
    <location>
        <begin position="190"/>
        <end position="385"/>
    </location>
</feature>
<dbReference type="InterPro" id="IPR039697">
    <property type="entry name" value="Alcohol_dehydrogenase_Fe"/>
</dbReference>
<dbReference type="GO" id="GO:0046872">
    <property type="term" value="F:metal ion binding"/>
    <property type="evidence" value="ECO:0007669"/>
    <property type="project" value="InterPro"/>
</dbReference>
<dbReference type="Gene3D" id="1.20.1090.10">
    <property type="entry name" value="Dehydroquinate synthase-like - alpha domain"/>
    <property type="match status" value="1"/>
</dbReference>